<dbReference type="Pfam" id="PF00224">
    <property type="entry name" value="PK"/>
    <property type="match status" value="2"/>
</dbReference>
<feature type="repeat" description="PPR" evidence="3">
    <location>
        <begin position="360"/>
        <end position="394"/>
    </location>
</feature>
<evidence type="ECO:0000256" key="1">
    <source>
        <dbReference type="ARBA" id="ARBA00007626"/>
    </source>
</evidence>
<dbReference type="AlphaFoldDB" id="A0A4Y7LJQ1"/>
<sequence length="843" mass="95448">METLIPKLLPKKTNFFRSRKTRKFPLLPFKAKWQQNFNQQQAMETLITESTTKTQNPNLLSLLVDSFTTYKCDPTPSAYSFIIRNLTQNSQFDQIPLVLNRLEKVEKFEIPERFFINLIKIYVDDLNQIENAIDLFYRIPNFRCVPTVYSLNALLSVLCKSKQGLSMVNQVLLRSTELMSIRLEESSFCILITALCRIKKFGYAIELLHMMLSEYGYEPDYEIYSKIFMEICERGDVDEVMGFLEEFRKVGFVLNGENYSDLIRVLVKSGKGKEGLDMLYQMKSDGMKPDVVCYTRVLEGVISIKDFEKSEELFDEMLLLGVEPNVYTYNVYINGLCKQNKIEEGFKMVEYMEELDCKPDVVTYNTLLGAVCKYEEVKRGKEVLRMMGMKGVAGNVHTYRILIDGLIAKGELVEACELFEEMFVKDFVPRSSTLDTMIAGMCERGLVGEALQVLNKIVERNVAPGEKTWKVLLFESKLDFNDATRMSFEQLVLNHQNNTPVSCQSLMDSSITDAMVPCNVVHNPLEKQLKQIGNGRTIHWNNRRKVRVMAANRSSNLKLEFFLYHLKTLQSRSDHEFQQVRNMQQLGDTAVGIWSQPTLKRKTKVVCIIGPSTDTREMIWKLSEVGMNVARMDMSHGDHASHQKVIDLVKEYIAQSEDSGPEVRSGALPKSITLTSGQEFTFTIKRGAGAETCIGVTYDDFFNDVEVGCEDVICGEVQDRTRFVVKDAKVVHELKDYLKGCGADRHVIVKIESADSVPDLHSIITASDGGKAVIVATNMCGSMIVHPTPTRAEVSDIAVAVREGADAVSTESCKGYAHVFLRTEATIFGSEAPPNLGLQESYE</sequence>
<proteinExistence type="inferred from homology"/>
<dbReference type="Gramene" id="RZC84399">
    <property type="protein sequence ID" value="RZC84399"/>
    <property type="gene ID" value="C5167_047185"/>
</dbReference>
<dbReference type="InterPro" id="IPR011037">
    <property type="entry name" value="Pyrv_Knase-like_insert_dom_sf"/>
</dbReference>
<reference evidence="5 6" key="1">
    <citation type="journal article" date="2018" name="Science">
        <title>The opium poppy genome and morphinan production.</title>
        <authorList>
            <person name="Guo L."/>
            <person name="Winzer T."/>
            <person name="Yang X."/>
            <person name="Li Y."/>
            <person name="Ning Z."/>
            <person name="He Z."/>
            <person name="Teodor R."/>
            <person name="Lu Y."/>
            <person name="Bowser T.A."/>
            <person name="Graham I.A."/>
            <person name="Ye K."/>
        </authorList>
    </citation>
    <scope>NUCLEOTIDE SEQUENCE [LARGE SCALE GENOMIC DNA]</scope>
    <source>
        <strain evidence="6">cv. HN1</strain>
        <tissue evidence="5">Leaves</tissue>
    </source>
</reference>
<dbReference type="Gene3D" id="3.20.20.60">
    <property type="entry name" value="Phosphoenolpyruvate-binding domains"/>
    <property type="match status" value="3"/>
</dbReference>
<name>A0A4Y7LJQ1_PAPSO</name>
<evidence type="ECO:0000256" key="2">
    <source>
        <dbReference type="ARBA" id="ARBA00022737"/>
    </source>
</evidence>
<dbReference type="Pfam" id="PF01535">
    <property type="entry name" value="PPR"/>
    <property type="match status" value="2"/>
</dbReference>
<dbReference type="GO" id="GO:0000287">
    <property type="term" value="F:magnesium ion binding"/>
    <property type="evidence" value="ECO:0007669"/>
    <property type="project" value="InterPro"/>
</dbReference>
<dbReference type="PROSITE" id="PS51375">
    <property type="entry name" value="PPR"/>
    <property type="match status" value="6"/>
</dbReference>
<feature type="repeat" description="PPR" evidence="3">
    <location>
        <begin position="255"/>
        <end position="289"/>
    </location>
</feature>
<accession>A0A4Y7LJQ1</accession>
<dbReference type="Proteomes" id="UP000316621">
    <property type="component" value="Chromosome 11"/>
</dbReference>
<dbReference type="GO" id="GO:0004743">
    <property type="term" value="F:pyruvate kinase activity"/>
    <property type="evidence" value="ECO:0007669"/>
    <property type="project" value="InterPro"/>
</dbReference>
<dbReference type="InterPro" id="IPR002885">
    <property type="entry name" value="PPR_rpt"/>
</dbReference>
<dbReference type="SUPFAM" id="SSF50800">
    <property type="entry name" value="PK beta-barrel domain-like"/>
    <property type="match status" value="1"/>
</dbReference>
<dbReference type="NCBIfam" id="TIGR00756">
    <property type="entry name" value="PPR"/>
    <property type="match status" value="6"/>
</dbReference>
<protein>
    <recommendedName>
        <fullName evidence="4">Pyruvate kinase barrel domain-containing protein</fullName>
    </recommendedName>
</protein>
<dbReference type="InterPro" id="IPR015793">
    <property type="entry name" value="Pyrv_Knase_brl"/>
</dbReference>
<feature type="domain" description="Pyruvate kinase barrel" evidence="4">
    <location>
        <begin position="601"/>
        <end position="709"/>
    </location>
</feature>
<dbReference type="PANTHER" id="PTHR47447:SF28">
    <property type="entry name" value="PENTACOTRIPEPTIDE-REPEAT REGION OF PRORP DOMAIN-CONTAINING PROTEIN"/>
    <property type="match status" value="1"/>
</dbReference>
<keyword evidence="2" id="KW-0677">Repeat</keyword>
<dbReference type="Pfam" id="PF13041">
    <property type="entry name" value="PPR_2"/>
    <property type="match status" value="1"/>
</dbReference>
<feature type="repeat" description="PPR" evidence="3">
    <location>
        <begin position="290"/>
        <end position="324"/>
    </location>
</feature>
<evidence type="ECO:0000313" key="6">
    <source>
        <dbReference type="Proteomes" id="UP000316621"/>
    </source>
</evidence>
<feature type="domain" description="Pyruvate kinase barrel" evidence="4">
    <location>
        <begin position="770"/>
        <end position="815"/>
    </location>
</feature>
<evidence type="ECO:0000259" key="4">
    <source>
        <dbReference type="Pfam" id="PF00224"/>
    </source>
</evidence>
<evidence type="ECO:0000313" key="5">
    <source>
        <dbReference type="EMBL" id="RZC84399.1"/>
    </source>
</evidence>
<dbReference type="InterPro" id="IPR040442">
    <property type="entry name" value="Pyrv_kinase-like_dom_sf"/>
</dbReference>
<dbReference type="InterPro" id="IPR011990">
    <property type="entry name" value="TPR-like_helical_dom_sf"/>
</dbReference>
<dbReference type="EMBL" id="CM010725">
    <property type="protein sequence ID" value="RZC84399.1"/>
    <property type="molecule type" value="Genomic_DNA"/>
</dbReference>
<dbReference type="Pfam" id="PF12854">
    <property type="entry name" value="PPR_1"/>
    <property type="match status" value="1"/>
</dbReference>
<feature type="repeat" description="PPR" evidence="3">
    <location>
        <begin position="430"/>
        <end position="464"/>
    </location>
</feature>
<dbReference type="Pfam" id="PF13812">
    <property type="entry name" value="PPR_3"/>
    <property type="match status" value="1"/>
</dbReference>
<dbReference type="SUPFAM" id="SSF51621">
    <property type="entry name" value="Phosphoenolpyruvate/pyruvate domain"/>
    <property type="match status" value="1"/>
</dbReference>
<feature type="repeat" description="PPR" evidence="3">
    <location>
        <begin position="325"/>
        <end position="359"/>
    </location>
</feature>
<evidence type="ECO:0000256" key="3">
    <source>
        <dbReference type="PROSITE-ProRule" id="PRU00708"/>
    </source>
</evidence>
<feature type="repeat" description="PPR" evidence="3">
    <location>
        <begin position="395"/>
        <end position="429"/>
    </location>
</feature>
<gene>
    <name evidence="5" type="ORF">C5167_047185</name>
</gene>
<dbReference type="InterPro" id="IPR015813">
    <property type="entry name" value="Pyrv/PenolPyrv_kinase-like_dom"/>
</dbReference>
<dbReference type="PANTHER" id="PTHR47447">
    <property type="entry name" value="OS03G0856100 PROTEIN"/>
    <property type="match status" value="1"/>
</dbReference>
<dbReference type="GO" id="GO:0030955">
    <property type="term" value="F:potassium ion binding"/>
    <property type="evidence" value="ECO:0007669"/>
    <property type="project" value="InterPro"/>
</dbReference>
<dbReference type="STRING" id="3469.A0A4Y7LJQ1"/>
<comment type="similarity">
    <text evidence="1">Belongs to the PPR family. P subfamily.</text>
</comment>
<keyword evidence="6" id="KW-1185">Reference proteome</keyword>
<dbReference type="Gene3D" id="1.25.40.10">
    <property type="entry name" value="Tetratricopeptide repeat domain"/>
    <property type="match status" value="4"/>
</dbReference>
<organism evidence="5 6">
    <name type="scientific">Papaver somniferum</name>
    <name type="common">Opium poppy</name>
    <dbReference type="NCBI Taxonomy" id="3469"/>
    <lineage>
        <taxon>Eukaryota</taxon>
        <taxon>Viridiplantae</taxon>
        <taxon>Streptophyta</taxon>
        <taxon>Embryophyta</taxon>
        <taxon>Tracheophyta</taxon>
        <taxon>Spermatophyta</taxon>
        <taxon>Magnoliopsida</taxon>
        <taxon>Ranunculales</taxon>
        <taxon>Papaveraceae</taxon>
        <taxon>Papaveroideae</taxon>
        <taxon>Papaver</taxon>
    </lineage>
</organism>